<dbReference type="Proteomes" id="UP000789508">
    <property type="component" value="Unassembled WGS sequence"/>
</dbReference>
<gene>
    <name evidence="1" type="ORF">ALEPTO_LOCUS1148</name>
</gene>
<dbReference type="EMBL" id="CAJVPS010000113">
    <property type="protein sequence ID" value="CAG8453545.1"/>
    <property type="molecule type" value="Genomic_DNA"/>
</dbReference>
<proteinExistence type="predicted"/>
<name>A0A9N8VL57_9GLOM</name>
<evidence type="ECO:0000313" key="1">
    <source>
        <dbReference type="EMBL" id="CAG8453545.1"/>
    </source>
</evidence>
<sequence>MTNFTSHYNPHAFHNDVKISSTCTPIVNFSANFLDHRFLYDNNPNFFIFNSASIDAANTSIIPTALISLPTSQAQISIPEYLNYDSTYIAGNLSDITFEDV</sequence>
<dbReference type="AlphaFoldDB" id="A0A9N8VL57"/>
<reference evidence="1" key="1">
    <citation type="submission" date="2021-06" db="EMBL/GenBank/DDBJ databases">
        <authorList>
            <person name="Kallberg Y."/>
            <person name="Tangrot J."/>
            <person name="Rosling A."/>
        </authorList>
    </citation>
    <scope>NUCLEOTIDE SEQUENCE</scope>
    <source>
        <strain evidence="1">FL130A</strain>
    </source>
</reference>
<evidence type="ECO:0000313" key="2">
    <source>
        <dbReference type="Proteomes" id="UP000789508"/>
    </source>
</evidence>
<comment type="caution">
    <text evidence="1">The sequence shown here is derived from an EMBL/GenBank/DDBJ whole genome shotgun (WGS) entry which is preliminary data.</text>
</comment>
<keyword evidence="2" id="KW-1185">Reference proteome</keyword>
<organism evidence="1 2">
    <name type="scientific">Ambispora leptoticha</name>
    <dbReference type="NCBI Taxonomy" id="144679"/>
    <lineage>
        <taxon>Eukaryota</taxon>
        <taxon>Fungi</taxon>
        <taxon>Fungi incertae sedis</taxon>
        <taxon>Mucoromycota</taxon>
        <taxon>Glomeromycotina</taxon>
        <taxon>Glomeromycetes</taxon>
        <taxon>Archaeosporales</taxon>
        <taxon>Ambisporaceae</taxon>
        <taxon>Ambispora</taxon>
    </lineage>
</organism>
<accession>A0A9N8VL57</accession>
<protein>
    <submittedName>
        <fullName evidence="1">309_t:CDS:1</fullName>
    </submittedName>
</protein>